<organism evidence="2">
    <name type="scientific">Leucothrix mucor</name>
    <dbReference type="NCBI Taxonomy" id="45248"/>
    <lineage>
        <taxon>Bacteria</taxon>
        <taxon>Pseudomonadati</taxon>
        <taxon>Pseudomonadota</taxon>
        <taxon>Gammaproteobacteria</taxon>
        <taxon>Thiotrichales</taxon>
        <taxon>Thiotrichaceae</taxon>
        <taxon>Leucothrix</taxon>
    </lineage>
</organism>
<dbReference type="AlphaFoldDB" id="A0A7V2T1T0"/>
<evidence type="ECO:0000313" key="2">
    <source>
        <dbReference type="EMBL" id="HFC93100.1"/>
    </source>
</evidence>
<evidence type="ECO:0000256" key="1">
    <source>
        <dbReference type="SAM" id="Phobius"/>
    </source>
</evidence>
<keyword evidence="1" id="KW-0812">Transmembrane</keyword>
<name>A0A7V2T1T0_LEUMU</name>
<feature type="transmembrane region" description="Helical" evidence="1">
    <location>
        <begin position="32"/>
        <end position="52"/>
    </location>
</feature>
<protein>
    <submittedName>
        <fullName evidence="2">UPF0104 family protein</fullName>
    </submittedName>
</protein>
<reference evidence="2" key="1">
    <citation type="journal article" date="2020" name="mSystems">
        <title>Genome- and Community-Level Interaction Insights into Carbon Utilization and Element Cycling Functions of Hydrothermarchaeota in Hydrothermal Sediment.</title>
        <authorList>
            <person name="Zhou Z."/>
            <person name="Liu Y."/>
            <person name="Xu W."/>
            <person name="Pan J."/>
            <person name="Luo Z.H."/>
            <person name="Li M."/>
        </authorList>
    </citation>
    <scope>NUCLEOTIDE SEQUENCE [LARGE SCALE GENOMIC DNA]</scope>
    <source>
        <strain evidence="2">HyVt-493</strain>
    </source>
</reference>
<accession>A0A7V2T1T0</accession>
<dbReference type="EMBL" id="DRMS01000369">
    <property type="protein sequence ID" value="HFC93100.1"/>
    <property type="molecule type" value="Genomic_DNA"/>
</dbReference>
<keyword evidence="1" id="KW-0472">Membrane</keyword>
<comment type="caution">
    <text evidence="2">The sequence shown here is derived from an EMBL/GenBank/DDBJ whole genome shotgun (WGS) entry which is preliminary data.</text>
</comment>
<keyword evidence="1" id="KW-1133">Transmembrane helix</keyword>
<proteinExistence type="predicted"/>
<gene>
    <name evidence="2" type="ORF">ENJ51_09845</name>
</gene>
<sequence length="115" mass="13379">MTKIKKMIIWVIFFSFITTVEAYWGWGNILAPWKSLSTASIISAVLLFLLSYQVRTWRLYDYFLPHTKGGWIAALRLMLLHNILNNLLPARGGEISFPLLMKRYFGLDYIHTIPA</sequence>
<feature type="transmembrane region" description="Helical" evidence="1">
    <location>
        <begin position="7"/>
        <end position="26"/>
    </location>
</feature>
<feature type="non-terminal residue" evidence="2">
    <location>
        <position position="115"/>
    </location>
</feature>
<dbReference type="Proteomes" id="UP000885750">
    <property type="component" value="Unassembled WGS sequence"/>
</dbReference>